<evidence type="ECO:0000256" key="2">
    <source>
        <dbReference type="ARBA" id="ARBA00022475"/>
    </source>
</evidence>
<keyword evidence="5" id="KW-0472">Membrane</keyword>
<dbReference type="NCBIfam" id="TIGR04283">
    <property type="entry name" value="glyco_like_mftF"/>
    <property type="match status" value="1"/>
</dbReference>
<accession>A0AAW8AXU5</accession>
<keyword evidence="3" id="KW-0328">Glycosyltransferase</keyword>
<name>A0AAW8AXU5_9GAMM</name>
<dbReference type="PANTHER" id="PTHR43646">
    <property type="entry name" value="GLYCOSYLTRANSFERASE"/>
    <property type="match status" value="1"/>
</dbReference>
<evidence type="ECO:0000313" key="7">
    <source>
        <dbReference type="EMBL" id="MDP1519780.1"/>
    </source>
</evidence>
<dbReference type="InterPro" id="IPR026461">
    <property type="entry name" value="Trfase_2_rSAM/seldom_assoc"/>
</dbReference>
<dbReference type="AlphaFoldDB" id="A0AAW8AXU5"/>
<dbReference type="PANTHER" id="PTHR43646:SF2">
    <property type="entry name" value="GLYCOSYLTRANSFERASE 2-LIKE DOMAIN-CONTAINING PROTEIN"/>
    <property type="match status" value="1"/>
</dbReference>
<reference evidence="7" key="1">
    <citation type="journal article" date="2010" name="Int. J. Syst. Evol. Microbiol.">
        <title>Porticoccus litoralis gen. nov., sp. nov., a gammaproteobacterium isolated from the Yellow Sea.</title>
        <authorList>
            <person name="Oh H.M."/>
            <person name="Kim H."/>
            <person name="Kim K.M."/>
            <person name="Min G.S."/>
            <person name="Cho J.C."/>
        </authorList>
    </citation>
    <scope>NUCLEOTIDE SEQUENCE</scope>
    <source>
        <strain evidence="7">DSM 25064</strain>
    </source>
</reference>
<proteinExistence type="predicted"/>
<dbReference type="GO" id="GO:0005886">
    <property type="term" value="C:plasma membrane"/>
    <property type="evidence" value="ECO:0007669"/>
    <property type="project" value="UniProtKB-SubCell"/>
</dbReference>
<dbReference type="CDD" id="cd02522">
    <property type="entry name" value="GT_2_like_a"/>
    <property type="match status" value="1"/>
</dbReference>
<sequence>MPRVSLSIVIPALNESGEIVHALTRLQLLRDQGVEVLLVDGGSEDDTVRLAKPLVDVVIDSDRGRGVQMNRGASAASGDYLLFLHVDSHLPPTFSADDLLGAAWGFFPVRLSGRAWLFRVIERAMCWRSALSGIATGDQGLFVRRDLFDAIGGYPAIPLMEDVSICRLLKGRCRPSRQRHPVTTSSRRWETRGILRTVLEMWRLRLAYFFGASPQYLAGSYYTNDIDRPR</sequence>
<organism evidence="7 8">
    <name type="scientific">Porticoccus litoralis</name>
    <dbReference type="NCBI Taxonomy" id="434086"/>
    <lineage>
        <taxon>Bacteria</taxon>
        <taxon>Pseudomonadati</taxon>
        <taxon>Pseudomonadota</taxon>
        <taxon>Gammaproteobacteria</taxon>
        <taxon>Cellvibrionales</taxon>
        <taxon>Porticoccaceae</taxon>
        <taxon>Porticoccus</taxon>
    </lineage>
</organism>
<comment type="caution">
    <text evidence="7">The sequence shown here is derived from an EMBL/GenBank/DDBJ whole genome shotgun (WGS) entry which is preliminary data.</text>
</comment>
<evidence type="ECO:0000256" key="1">
    <source>
        <dbReference type="ARBA" id="ARBA00004236"/>
    </source>
</evidence>
<evidence type="ECO:0000256" key="5">
    <source>
        <dbReference type="ARBA" id="ARBA00023136"/>
    </source>
</evidence>
<dbReference type="EMBL" id="JAUUUU010000001">
    <property type="protein sequence ID" value="MDP1519780.1"/>
    <property type="molecule type" value="Genomic_DNA"/>
</dbReference>
<evidence type="ECO:0000313" key="8">
    <source>
        <dbReference type="Proteomes" id="UP001178354"/>
    </source>
</evidence>
<evidence type="ECO:0000259" key="6">
    <source>
        <dbReference type="Pfam" id="PF00535"/>
    </source>
</evidence>
<evidence type="ECO:0000256" key="3">
    <source>
        <dbReference type="ARBA" id="ARBA00022676"/>
    </source>
</evidence>
<comment type="subcellular location">
    <subcellularLocation>
        <location evidence="1">Cell membrane</location>
    </subcellularLocation>
</comment>
<reference evidence="7" key="2">
    <citation type="submission" date="2023-08" db="EMBL/GenBank/DDBJ databases">
        <authorList>
            <person name="Luo J."/>
        </authorList>
    </citation>
    <scope>NUCLEOTIDE SEQUENCE</scope>
    <source>
        <strain evidence="7">DSM 25064</strain>
    </source>
</reference>
<dbReference type="InterPro" id="IPR029044">
    <property type="entry name" value="Nucleotide-diphossugar_trans"/>
</dbReference>
<evidence type="ECO:0000256" key="4">
    <source>
        <dbReference type="ARBA" id="ARBA00022679"/>
    </source>
</evidence>
<dbReference type="SUPFAM" id="SSF53448">
    <property type="entry name" value="Nucleotide-diphospho-sugar transferases"/>
    <property type="match status" value="1"/>
</dbReference>
<dbReference type="Pfam" id="PF00535">
    <property type="entry name" value="Glycos_transf_2"/>
    <property type="match status" value="1"/>
</dbReference>
<dbReference type="Gene3D" id="3.90.550.10">
    <property type="entry name" value="Spore Coat Polysaccharide Biosynthesis Protein SpsA, Chain A"/>
    <property type="match status" value="1"/>
</dbReference>
<keyword evidence="4" id="KW-0808">Transferase</keyword>
<protein>
    <submittedName>
        <fullName evidence="7">TIGR04283 family arsenosugar biosynthesis glycosyltransferase</fullName>
    </submittedName>
</protein>
<keyword evidence="8" id="KW-1185">Reference proteome</keyword>
<gene>
    <name evidence="7" type="ORF">Q8A57_02220</name>
</gene>
<dbReference type="Proteomes" id="UP001178354">
    <property type="component" value="Unassembled WGS sequence"/>
</dbReference>
<dbReference type="RefSeq" id="WP_305169292.1">
    <property type="nucleotide sequence ID" value="NZ_JAUUUU010000001.1"/>
</dbReference>
<keyword evidence="2" id="KW-1003">Cell membrane</keyword>
<dbReference type="InterPro" id="IPR001173">
    <property type="entry name" value="Glyco_trans_2-like"/>
</dbReference>
<dbReference type="GO" id="GO:0016757">
    <property type="term" value="F:glycosyltransferase activity"/>
    <property type="evidence" value="ECO:0007669"/>
    <property type="project" value="UniProtKB-KW"/>
</dbReference>
<feature type="domain" description="Glycosyltransferase 2-like" evidence="6">
    <location>
        <begin position="7"/>
        <end position="93"/>
    </location>
</feature>